<dbReference type="RefSeq" id="WP_406606726.1">
    <property type="nucleotide sequence ID" value="NZ_PFKO01000028.1"/>
</dbReference>
<feature type="transmembrane region" description="Helical" evidence="1">
    <location>
        <begin position="6"/>
        <end position="24"/>
    </location>
</feature>
<dbReference type="Proteomes" id="UP000230646">
    <property type="component" value="Unassembled WGS sequence"/>
</dbReference>
<dbReference type="EMBL" id="PFKO01000028">
    <property type="protein sequence ID" value="PIY33781.1"/>
    <property type="molecule type" value="Genomic_DNA"/>
</dbReference>
<name>A0A2M7PTQ4_9BACT</name>
<sequence length="217" mass="25292">MNGVSGNLIFIIVVLAGISVLQFYQGRRLNVTLMKHYVQGFEGKLKIRDQLYTWIGGYVGFKADYDINDNFIKKVEMTLTLLPRQSLFWLPFSYSVKRGDRLYIVLRPKFQIHSDAHILKKFYYLFGASISETKDLTKGEVGFSDAKGFYTLYEEENDIQKLRKFVEASMDPKRLRHIAVVKETNVLFCLIKPDPYKTADEIKNLVENFPKYFSENI</sequence>
<keyword evidence="1" id="KW-0812">Transmembrane</keyword>
<protein>
    <submittedName>
        <fullName evidence="2">Uncharacterized protein</fullName>
    </submittedName>
</protein>
<evidence type="ECO:0000256" key="1">
    <source>
        <dbReference type="SAM" id="Phobius"/>
    </source>
</evidence>
<evidence type="ECO:0000313" key="2">
    <source>
        <dbReference type="EMBL" id="PIY33781.1"/>
    </source>
</evidence>
<keyword evidence="1" id="KW-0472">Membrane</keyword>
<dbReference type="AlphaFoldDB" id="A0A2M7PTQ4"/>
<comment type="caution">
    <text evidence="2">The sequence shown here is derived from an EMBL/GenBank/DDBJ whole genome shotgun (WGS) entry which is preliminary data.</text>
</comment>
<evidence type="ECO:0000313" key="3">
    <source>
        <dbReference type="Proteomes" id="UP000230646"/>
    </source>
</evidence>
<keyword evidence="1" id="KW-1133">Transmembrane helix</keyword>
<accession>A0A2M7PTQ4</accession>
<organism evidence="2 3">
    <name type="scientific">Candidatus Infernicultor aquiphilus</name>
    <dbReference type="NCBI Taxonomy" id="1805029"/>
    <lineage>
        <taxon>Bacteria</taxon>
        <taxon>Pseudomonadati</taxon>
        <taxon>Atribacterota</taxon>
        <taxon>Candidatus Phoenicimicrobiia</taxon>
        <taxon>Candidatus Pheonicimicrobiales</taxon>
        <taxon>Candidatus Phoenicimicrobiaceae</taxon>
        <taxon>Candidatus Infernicultor</taxon>
    </lineage>
</organism>
<gene>
    <name evidence="2" type="ORF">COZ07_00880</name>
</gene>
<proteinExistence type="predicted"/>
<reference evidence="2 3" key="1">
    <citation type="submission" date="2017-09" db="EMBL/GenBank/DDBJ databases">
        <title>Depth-based differentiation of microbial function through sediment-hosted aquifers and enrichment of novel symbionts in the deep terrestrial subsurface.</title>
        <authorList>
            <person name="Probst A.J."/>
            <person name="Ladd B."/>
            <person name="Jarett J.K."/>
            <person name="Geller-Mcgrath D.E."/>
            <person name="Sieber C.M."/>
            <person name="Emerson J.B."/>
            <person name="Anantharaman K."/>
            <person name="Thomas B.C."/>
            <person name="Malmstrom R."/>
            <person name="Stieglmeier M."/>
            <person name="Klingl A."/>
            <person name="Woyke T."/>
            <person name="Ryan C.M."/>
            <person name="Banfield J.F."/>
        </authorList>
    </citation>
    <scope>NUCLEOTIDE SEQUENCE [LARGE SCALE GENOMIC DNA]</scope>
    <source>
        <strain evidence="2">CG_4_10_14_3_um_filter_34_13</strain>
    </source>
</reference>